<keyword evidence="2" id="KW-0472">Membrane</keyword>
<dbReference type="EMBL" id="JAHXCT010000006">
    <property type="protein sequence ID" value="MBW4769873.1"/>
    <property type="molecule type" value="Genomic_DNA"/>
</dbReference>
<feature type="transmembrane region" description="Helical" evidence="2">
    <location>
        <begin position="29"/>
        <end position="47"/>
    </location>
</feature>
<feature type="region of interest" description="Disordered" evidence="1">
    <location>
        <begin position="1"/>
        <end position="20"/>
    </location>
</feature>
<evidence type="ECO:0000313" key="4">
    <source>
        <dbReference type="Proteomes" id="UP000788426"/>
    </source>
</evidence>
<comment type="caution">
    <text evidence="3">The sequence shown here is derived from an EMBL/GenBank/DDBJ whole genome shotgun (WGS) entry which is preliminary data.</text>
</comment>
<reference evidence="3 4" key="1">
    <citation type="submission" date="2021-07" db="EMBL/GenBank/DDBJ databases">
        <title>Genomic diversity and antimicrobial resistance of Prevotella spp. isolated from chronic lung disease airways.</title>
        <authorList>
            <person name="Webb K.A."/>
            <person name="Olagoke O.S."/>
            <person name="Baird T."/>
            <person name="Neill J."/>
            <person name="Pham A."/>
            <person name="Wells T.J."/>
            <person name="Ramsay K.A."/>
            <person name="Bell S.C."/>
            <person name="Sarovich D.S."/>
            <person name="Price E.P."/>
        </authorList>
    </citation>
    <scope>NUCLEOTIDE SEQUENCE [LARGE SCALE GENOMIC DNA]</scope>
    <source>
        <strain evidence="3 4">SCHI0011.S.12</strain>
    </source>
</reference>
<keyword evidence="2" id="KW-0812">Transmembrane</keyword>
<name>A0ABS6YE67_9BACT</name>
<evidence type="ECO:0000313" key="3">
    <source>
        <dbReference type="EMBL" id="MBW4769873.1"/>
    </source>
</evidence>
<keyword evidence="2" id="KW-1133">Transmembrane helix</keyword>
<dbReference type="RefSeq" id="WP_219481992.1">
    <property type="nucleotide sequence ID" value="NZ_JAHXCT010000006.1"/>
</dbReference>
<feature type="transmembrane region" description="Helical" evidence="2">
    <location>
        <begin position="53"/>
        <end position="71"/>
    </location>
</feature>
<accession>A0ABS6YE67</accession>
<dbReference type="Proteomes" id="UP000788426">
    <property type="component" value="Unassembled WGS sequence"/>
</dbReference>
<proteinExistence type="predicted"/>
<gene>
    <name evidence="3" type="ORF">KZO38_08895</name>
</gene>
<organism evidence="3 4">
    <name type="scientific">Hoylesella nanceiensis</name>
    <dbReference type="NCBI Taxonomy" id="425941"/>
    <lineage>
        <taxon>Bacteria</taxon>
        <taxon>Pseudomonadati</taxon>
        <taxon>Bacteroidota</taxon>
        <taxon>Bacteroidia</taxon>
        <taxon>Bacteroidales</taxon>
        <taxon>Prevotellaceae</taxon>
        <taxon>Hoylesella</taxon>
    </lineage>
</organism>
<evidence type="ECO:0000256" key="2">
    <source>
        <dbReference type="SAM" id="Phobius"/>
    </source>
</evidence>
<evidence type="ECO:0000256" key="1">
    <source>
        <dbReference type="SAM" id="MobiDB-lite"/>
    </source>
</evidence>
<sequence length="75" mass="8768">MMTTEQNTSIPTRKRGNQNNEKPFMKIRTILNIIFMVGAIIGVFLYFYSSLYIGTIVILVSMVFKFIETILRMIR</sequence>
<keyword evidence="4" id="KW-1185">Reference proteome</keyword>
<protein>
    <submittedName>
        <fullName evidence="3">Uncharacterized protein</fullName>
    </submittedName>
</protein>